<feature type="region of interest" description="Disordered" evidence="3">
    <location>
        <begin position="156"/>
        <end position="179"/>
    </location>
</feature>
<proteinExistence type="predicted"/>
<dbReference type="PROSITE" id="PS00557">
    <property type="entry name" value="FMN_HYDROXY_ACID_DH_1"/>
    <property type="match status" value="1"/>
</dbReference>
<dbReference type="PANTHER" id="PTHR10578">
    <property type="entry name" value="S -2-HYDROXY-ACID OXIDASE-RELATED"/>
    <property type="match status" value="1"/>
</dbReference>
<dbReference type="Pfam" id="PF01070">
    <property type="entry name" value="FMN_dh"/>
    <property type="match status" value="1"/>
</dbReference>
<dbReference type="AlphaFoldDB" id="A0A7S0DEG7"/>
<feature type="compositionally biased region" description="Basic and acidic residues" evidence="3">
    <location>
        <begin position="166"/>
        <end position="179"/>
    </location>
</feature>
<dbReference type="InterPro" id="IPR008259">
    <property type="entry name" value="FMN_hydac_DH_AS"/>
</dbReference>
<evidence type="ECO:0000256" key="3">
    <source>
        <dbReference type="SAM" id="MobiDB-lite"/>
    </source>
</evidence>
<keyword evidence="2" id="KW-0560">Oxidoreductase</keyword>
<evidence type="ECO:0000256" key="2">
    <source>
        <dbReference type="ARBA" id="ARBA00023002"/>
    </source>
</evidence>
<dbReference type="PANTHER" id="PTHR10578:SF149">
    <property type="entry name" value="2-HYDROXYACID OXIDASE 2"/>
    <property type="match status" value="1"/>
</dbReference>
<reference evidence="5" key="1">
    <citation type="submission" date="2021-01" db="EMBL/GenBank/DDBJ databases">
        <authorList>
            <person name="Corre E."/>
            <person name="Pelletier E."/>
            <person name="Niang G."/>
            <person name="Scheremetjew M."/>
            <person name="Finn R."/>
            <person name="Kale V."/>
            <person name="Holt S."/>
            <person name="Cochrane G."/>
            <person name="Meng A."/>
            <person name="Brown T."/>
            <person name="Cohen L."/>
        </authorList>
    </citation>
    <scope>NUCLEOTIDE SEQUENCE</scope>
    <source>
        <strain evidence="5">CCAC1681</strain>
    </source>
</reference>
<dbReference type="Gene3D" id="3.20.20.70">
    <property type="entry name" value="Aldolase class I"/>
    <property type="match status" value="1"/>
</dbReference>
<evidence type="ECO:0000256" key="1">
    <source>
        <dbReference type="ARBA" id="ARBA00001917"/>
    </source>
</evidence>
<sequence length="426" mass="46039">MYCLSTMGTTSPRDVAKALDDMDAKGPRLAVSERRGITRREGITNAFPQASSDSKKGGKLFQLYVWKDRSLVRDLLAQAKDSGFNSLALTVDLTWYGNRERDTRNGFTVPPAYTLKQMANAITKPAWTWDFLSSPEYAYAALDVAADARLARRRSMNPDVSDSDFDPDKQEQALPTDRRSQVSFIRDAFDPSFSWDDAEWLVNEWGDVGPVALKGVVRPGDAKTAVERGFDAVWVSNHGGRQLETAPATIDVLPSVRTALGGTKAWVDARRAADAVRKQGGDDAAVARAVARDAPAMATSKRTGLPIEVLLDGGVQRGTDIVKALVLGADGVGLGKPYLYGLCAGGERGVAKVFDILRDETERAFGLLGVGSVADAREASLFATENDGIWKDDGIVNEAFVRRRAASARDFPDGGAWARGYGGGVW</sequence>
<organism evidence="5">
    <name type="scientific">Micromonas pusilla</name>
    <name type="common">Picoplanktonic green alga</name>
    <name type="synonym">Chromulina pusilla</name>
    <dbReference type="NCBI Taxonomy" id="38833"/>
    <lineage>
        <taxon>Eukaryota</taxon>
        <taxon>Viridiplantae</taxon>
        <taxon>Chlorophyta</taxon>
        <taxon>Mamiellophyceae</taxon>
        <taxon>Mamiellales</taxon>
        <taxon>Mamiellaceae</taxon>
        <taxon>Micromonas</taxon>
    </lineage>
</organism>
<evidence type="ECO:0000313" key="5">
    <source>
        <dbReference type="EMBL" id="CAD8452343.1"/>
    </source>
</evidence>
<protein>
    <recommendedName>
        <fullName evidence="4">FMN hydroxy acid dehydrogenase domain-containing protein</fullName>
    </recommendedName>
</protein>
<dbReference type="SUPFAM" id="SSF51395">
    <property type="entry name" value="FMN-linked oxidoreductases"/>
    <property type="match status" value="1"/>
</dbReference>
<feature type="domain" description="FMN hydroxy acid dehydrogenase" evidence="4">
    <location>
        <begin position="1"/>
        <end position="386"/>
    </location>
</feature>
<evidence type="ECO:0000259" key="4">
    <source>
        <dbReference type="PROSITE" id="PS51349"/>
    </source>
</evidence>
<gene>
    <name evidence="5" type="ORF">MSP1401_LOCUS12698</name>
</gene>
<name>A0A7S0DEG7_MICPS</name>
<dbReference type="InterPro" id="IPR037396">
    <property type="entry name" value="FMN_HAD"/>
</dbReference>
<dbReference type="GO" id="GO:0016491">
    <property type="term" value="F:oxidoreductase activity"/>
    <property type="evidence" value="ECO:0007669"/>
    <property type="project" value="UniProtKB-KW"/>
</dbReference>
<dbReference type="InterPro" id="IPR000262">
    <property type="entry name" value="FMN-dep_DH"/>
</dbReference>
<dbReference type="PROSITE" id="PS51349">
    <property type="entry name" value="FMN_HYDROXY_ACID_DH_2"/>
    <property type="match status" value="1"/>
</dbReference>
<comment type="cofactor">
    <cofactor evidence="1">
        <name>FMN</name>
        <dbReference type="ChEBI" id="CHEBI:58210"/>
    </cofactor>
</comment>
<dbReference type="EMBL" id="HBEN01015167">
    <property type="protein sequence ID" value="CAD8452343.1"/>
    <property type="molecule type" value="Transcribed_RNA"/>
</dbReference>
<accession>A0A7S0DEG7</accession>
<dbReference type="InterPro" id="IPR013785">
    <property type="entry name" value="Aldolase_TIM"/>
</dbReference>